<dbReference type="CDD" id="cd04320">
    <property type="entry name" value="AspRS_cyto_N"/>
    <property type="match status" value="1"/>
</dbReference>
<dbReference type="GO" id="GO:0005524">
    <property type="term" value="F:ATP binding"/>
    <property type="evidence" value="ECO:0007669"/>
    <property type="project" value="UniProtKB-KW"/>
</dbReference>
<comment type="similarity">
    <text evidence="3">Belongs to the carotenoid oxygenase family.</text>
</comment>
<evidence type="ECO:0000256" key="10">
    <source>
        <dbReference type="ARBA" id="ARBA00022917"/>
    </source>
</evidence>
<feature type="binding site" evidence="14">
    <location>
        <position position="1017"/>
    </location>
    <ligand>
        <name>Fe cation</name>
        <dbReference type="ChEBI" id="CHEBI:24875"/>
        <note>catalytic</note>
    </ligand>
</feature>
<evidence type="ECO:0000256" key="5">
    <source>
        <dbReference type="ARBA" id="ARBA00022490"/>
    </source>
</evidence>
<dbReference type="InterPro" id="IPR012340">
    <property type="entry name" value="NA-bd_OB-fold"/>
</dbReference>
<evidence type="ECO:0000256" key="2">
    <source>
        <dbReference type="ARBA" id="ARBA00005312"/>
    </source>
</evidence>
<dbReference type="OrthoDB" id="372395at2759"/>
<name>M2W205_GALSU</name>
<keyword evidence="7 14" id="KW-0479">Metal-binding</keyword>
<dbReference type="GO" id="GO:0003723">
    <property type="term" value="F:RNA binding"/>
    <property type="evidence" value="ECO:0007669"/>
    <property type="project" value="TreeGrafter"/>
</dbReference>
<gene>
    <name evidence="17" type="ORF">Gasu_29370</name>
</gene>
<dbReference type="Pfam" id="PF03055">
    <property type="entry name" value="RPE65"/>
    <property type="match status" value="1"/>
</dbReference>
<comment type="similarity">
    <text evidence="2">Belongs to the class-II aminoacyl-tRNA synthetase family. Type 2 subfamily.</text>
</comment>
<evidence type="ECO:0000256" key="11">
    <source>
        <dbReference type="ARBA" id="ARBA00023004"/>
    </source>
</evidence>
<feature type="region of interest" description="Disordered" evidence="15">
    <location>
        <begin position="1"/>
        <end position="37"/>
    </location>
</feature>
<dbReference type="AlphaFoldDB" id="M2W205"/>
<dbReference type="PANTHER" id="PTHR43450">
    <property type="entry name" value="ASPARTYL-TRNA SYNTHETASE"/>
    <property type="match status" value="1"/>
</dbReference>
<dbReference type="STRING" id="130081.M2W205"/>
<feature type="binding site" evidence="14">
    <location>
        <position position="830"/>
    </location>
    <ligand>
        <name>Fe cation</name>
        <dbReference type="ChEBI" id="CHEBI:24875"/>
        <note>catalytic</note>
    </ligand>
</feature>
<dbReference type="KEGG" id="gsl:Gasu_29370"/>
<evidence type="ECO:0000256" key="15">
    <source>
        <dbReference type="SAM" id="MobiDB-lite"/>
    </source>
</evidence>
<keyword evidence="17" id="KW-0223">Dioxygenase</keyword>
<dbReference type="GO" id="GO:0005829">
    <property type="term" value="C:cytosol"/>
    <property type="evidence" value="ECO:0007669"/>
    <property type="project" value="TreeGrafter"/>
</dbReference>
<dbReference type="eggNOG" id="KOG0556">
    <property type="taxonomic scope" value="Eukaryota"/>
</dbReference>
<accession>M2W205</accession>
<evidence type="ECO:0000256" key="14">
    <source>
        <dbReference type="PIRSR" id="PIRSR604294-1"/>
    </source>
</evidence>
<evidence type="ECO:0000256" key="3">
    <source>
        <dbReference type="ARBA" id="ARBA00006787"/>
    </source>
</evidence>
<evidence type="ECO:0000313" key="18">
    <source>
        <dbReference type="Proteomes" id="UP000030680"/>
    </source>
</evidence>
<dbReference type="GO" id="GO:0016702">
    <property type="term" value="F:oxidoreductase activity, acting on single donors with incorporation of molecular oxygen, incorporation of two atoms of oxygen"/>
    <property type="evidence" value="ECO:0007669"/>
    <property type="project" value="InterPro"/>
</dbReference>
<organism evidence="17 18">
    <name type="scientific">Galdieria sulphuraria</name>
    <name type="common">Red alga</name>
    <dbReference type="NCBI Taxonomy" id="130081"/>
    <lineage>
        <taxon>Eukaryota</taxon>
        <taxon>Rhodophyta</taxon>
        <taxon>Bangiophyceae</taxon>
        <taxon>Galdieriales</taxon>
        <taxon>Galdieriaceae</taxon>
        <taxon>Galdieria</taxon>
    </lineage>
</organism>
<dbReference type="GO" id="GO:0004815">
    <property type="term" value="F:aspartate-tRNA ligase activity"/>
    <property type="evidence" value="ECO:0007669"/>
    <property type="project" value="UniProtKB-EC"/>
</dbReference>
<dbReference type="Gramene" id="EME29716">
    <property type="protein sequence ID" value="EME29716"/>
    <property type="gene ID" value="Gasu_29370"/>
</dbReference>
<evidence type="ECO:0000256" key="7">
    <source>
        <dbReference type="ARBA" id="ARBA00022723"/>
    </source>
</evidence>
<sequence length="1026" mass="116691">MSDGGEKFVQDGNQETRTKESSQKETTDIEKPRQKLSKAERIALRNQASLDNSLSTKINYLCVQDESTQNFGEYQLVQSLETVSRSTIVFTSVSSLDKEKVGKQVWIRARVDTIRPKGRSAFLVLRQSQYTLQAVVSESERVSRQMIKWMTKEVGEECLVDIYGSVVAAEVKSCSQHDVELHVWKLYIVNKVKARLPIRVEDAGRPDWQEGVHVLRDTRLDNRVLDLRVPSQQAIFRIQSGVCQLFREILLRESFIEIHSPKIIAGASEGGAEVFKLNYFGQNACLAQSPQLYKQMAICGDLERVFEIGPVFRAENSYTHRHLCEFIGLDIEMAIREHYFEVLDVLERLFIGIFEGICQRFASEIELIQQKFQISPITYLPAGQNPRLHFPEAVQLLRDNGYVLEDLEDLSTENEKALGKIIKEKYGTDFYTLASFPAAVRPFYTMPKADDSRYSNSFDMFLRGEEIVSGAQRIHDSELLETQVKARNIPLSSIEDYINAFKYGTPPHGGAGIGLERVVMLYLGIPLMDSSELLQDKYGFSLEDYSFLFSSQPKAVTQELTADNIEGTIPKDIIGSYFLNGPGLLQIDGDWFHPFDGHGFIRSLTFRGDGSCLYRSKFVETEAYLEETKTGHGVYRGFGKLSGGWWRNVRAKIFKVPANTCVIEWADNLLCLHEGGLPYALDPKTLETKGQYSFQNSLAANVSFLAHTRLDKDNNRLLGCSVVPGRHTRLTVYEFRSDGSLYSQIEHSIAGLCYLHDFCFTKNFYIFTSSYLQWKPLSLIKALAGFESLPKAVTSHTFKDADLFLIPRPDSKLDLEPVSYSLNEPLFTIHLGNASEEDDKVAIYTCSFKDFVIGNEFGYYPCRPGYFDPRANGGGAPQYLLRIEIDWKRNHLNKKWIDHTACDFPEVHPHREGKKCRYLYACASAFDDLPFPFQLVVKYDLFQETKEIWHCGKTDFVGEVIFIPKMDVEEEDVGYLMAAIYRPKGRCVEFAIFDSQQVAKGPICRIRSPQPFPYGFHGSFAEDVVA</sequence>
<dbReference type="Proteomes" id="UP000030680">
    <property type="component" value="Unassembled WGS sequence"/>
</dbReference>
<dbReference type="Pfam" id="PF00152">
    <property type="entry name" value="tRNA-synt_2"/>
    <property type="match status" value="1"/>
</dbReference>
<dbReference type="Gene3D" id="3.30.930.10">
    <property type="entry name" value="Bira Bifunctional Protein, Domain 2"/>
    <property type="match status" value="1"/>
</dbReference>
<keyword evidence="6 17" id="KW-0436">Ligase</keyword>
<comment type="subcellular location">
    <subcellularLocation>
        <location evidence="1">Cytoplasm</location>
    </subcellularLocation>
</comment>
<dbReference type="NCBIfam" id="TIGR00458">
    <property type="entry name" value="aspS_nondisc"/>
    <property type="match status" value="1"/>
</dbReference>
<reference evidence="18" key="1">
    <citation type="journal article" date="2013" name="Science">
        <title>Gene transfer from bacteria and archaea facilitated evolution of an extremophilic eukaryote.</title>
        <authorList>
            <person name="Schonknecht G."/>
            <person name="Chen W.H."/>
            <person name="Ternes C.M."/>
            <person name="Barbier G.G."/>
            <person name="Shrestha R.P."/>
            <person name="Stanke M."/>
            <person name="Brautigam A."/>
            <person name="Baker B.J."/>
            <person name="Banfield J.F."/>
            <person name="Garavito R.M."/>
            <person name="Carr K."/>
            <person name="Wilkerson C."/>
            <person name="Rensing S.A."/>
            <person name="Gagneul D."/>
            <person name="Dickenson N.E."/>
            <person name="Oesterhelt C."/>
            <person name="Lercher M.J."/>
            <person name="Weber A.P."/>
        </authorList>
    </citation>
    <scope>NUCLEOTIDE SEQUENCE [LARGE SCALE GENOMIC DNA]</scope>
    <source>
        <strain evidence="18">074W</strain>
    </source>
</reference>
<protein>
    <recommendedName>
        <fullName evidence="4">aspartate--tRNA ligase</fullName>
        <ecNumber evidence="4">6.1.1.12</ecNumber>
    </recommendedName>
</protein>
<dbReference type="InterPro" id="IPR045864">
    <property type="entry name" value="aa-tRNA-synth_II/BPL/LPL"/>
</dbReference>
<dbReference type="CDD" id="cd00776">
    <property type="entry name" value="AsxRS_core"/>
    <property type="match status" value="1"/>
</dbReference>
<keyword evidence="17" id="KW-0560">Oxidoreductase</keyword>
<evidence type="ECO:0000256" key="6">
    <source>
        <dbReference type="ARBA" id="ARBA00022598"/>
    </source>
</evidence>
<dbReference type="PANTHER" id="PTHR43450:SF1">
    <property type="entry name" value="ASPARTATE--TRNA LIGASE, CYTOPLASMIC"/>
    <property type="match status" value="1"/>
</dbReference>
<dbReference type="Gene3D" id="2.40.50.140">
    <property type="entry name" value="Nucleic acid-binding proteins"/>
    <property type="match status" value="1"/>
</dbReference>
<evidence type="ECO:0000256" key="9">
    <source>
        <dbReference type="ARBA" id="ARBA00022840"/>
    </source>
</evidence>
<dbReference type="PRINTS" id="PR01042">
    <property type="entry name" value="TRNASYNTHASP"/>
</dbReference>
<keyword evidence="11 14" id="KW-0408">Iron</keyword>
<dbReference type="PROSITE" id="PS50862">
    <property type="entry name" value="AA_TRNA_LIGASE_II"/>
    <property type="match status" value="1"/>
</dbReference>
<dbReference type="InterPro" id="IPR004523">
    <property type="entry name" value="Asp-tRNA_synthase_2"/>
</dbReference>
<dbReference type="NCBIfam" id="NF003483">
    <property type="entry name" value="PRK05159.1"/>
    <property type="match status" value="1"/>
</dbReference>
<keyword evidence="5" id="KW-0963">Cytoplasm</keyword>
<dbReference type="SUPFAM" id="SSF55681">
    <property type="entry name" value="Class II aaRS and biotin synthetases"/>
    <property type="match status" value="1"/>
</dbReference>
<evidence type="ECO:0000256" key="8">
    <source>
        <dbReference type="ARBA" id="ARBA00022741"/>
    </source>
</evidence>
<dbReference type="InterPro" id="IPR006195">
    <property type="entry name" value="aa-tRNA-synth_II"/>
</dbReference>
<feature type="domain" description="Aminoacyl-transfer RNA synthetases class-II family profile" evidence="16">
    <location>
        <begin position="236"/>
        <end position="535"/>
    </location>
</feature>
<dbReference type="EMBL" id="KB454506">
    <property type="protein sequence ID" value="EME29716.1"/>
    <property type="molecule type" value="Genomic_DNA"/>
</dbReference>
<dbReference type="eggNOG" id="KOG1285">
    <property type="taxonomic scope" value="Eukaryota"/>
</dbReference>
<evidence type="ECO:0000256" key="1">
    <source>
        <dbReference type="ARBA" id="ARBA00004496"/>
    </source>
</evidence>
<dbReference type="RefSeq" id="XP_005706236.1">
    <property type="nucleotide sequence ID" value="XM_005706179.1"/>
</dbReference>
<evidence type="ECO:0000313" key="17">
    <source>
        <dbReference type="EMBL" id="EME29716.1"/>
    </source>
</evidence>
<dbReference type="InterPro" id="IPR004294">
    <property type="entry name" value="Carotenoid_Oase"/>
</dbReference>
<evidence type="ECO:0000256" key="12">
    <source>
        <dbReference type="ARBA" id="ARBA00023146"/>
    </source>
</evidence>
<dbReference type="EC" id="6.1.1.12" evidence="4"/>
<dbReference type="GO" id="GO:0017101">
    <property type="term" value="C:aminoacyl-tRNA synthetase multienzyme complex"/>
    <property type="evidence" value="ECO:0007669"/>
    <property type="project" value="TreeGrafter"/>
</dbReference>
<evidence type="ECO:0000259" key="16">
    <source>
        <dbReference type="PROSITE" id="PS50862"/>
    </source>
</evidence>
<dbReference type="InterPro" id="IPR004364">
    <property type="entry name" value="Aa-tRNA-synt_II"/>
</dbReference>
<proteinExistence type="inferred from homology"/>
<comment type="cofactor">
    <cofactor evidence="14">
        <name>Fe(2+)</name>
        <dbReference type="ChEBI" id="CHEBI:29033"/>
    </cofactor>
    <text evidence="14">Binds 1 Fe(2+) ion per subunit.</text>
</comment>
<dbReference type="HAMAP" id="MF_02075">
    <property type="entry name" value="Asp_tRNA_synth_type2"/>
    <property type="match status" value="1"/>
</dbReference>
<dbReference type="FunFam" id="3.30.930.10:FF:000013">
    <property type="entry name" value="Aspartate--tRNA ligase, cytoplasmic"/>
    <property type="match status" value="1"/>
</dbReference>
<dbReference type="GeneID" id="17088493"/>
<keyword evidence="10" id="KW-0648">Protein biosynthesis</keyword>
<feature type="binding site" evidence="14">
    <location>
        <position position="707"/>
    </location>
    <ligand>
        <name>Fe cation</name>
        <dbReference type="ChEBI" id="CHEBI:24875"/>
        <note>catalytic</note>
    </ligand>
</feature>
<dbReference type="InterPro" id="IPR002312">
    <property type="entry name" value="Asp/Asn-tRNA-synth_IIb"/>
</dbReference>
<dbReference type="GO" id="GO:0006422">
    <property type="term" value="P:aspartyl-tRNA aminoacylation"/>
    <property type="evidence" value="ECO:0007669"/>
    <property type="project" value="InterPro"/>
</dbReference>
<dbReference type="GO" id="GO:0046872">
    <property type="term" value="F:metal ion binding"/>
    <property type="evidence" value="ECO:0007669"/>
    <property type="project" value="UniProtKB-KW"/>
</dbReference>
<keyword evidence="8" id="KW-0547">Nucleotide-binding</keyword>
<comment type="catalytic activity">
    <reaction evidence="13">
        <text>tRNA(Asp) + L-aspartate + ATP = L-aspartyl-tRNA(Asp) + AMP + diphosphate</text>
        <dbReference type="Rhea" id="RHEA:19649"/>
        <dbReference type="Rhea" id="RHEA-COMP:9660"/>
        <dbReference type="Rhea" id="RHEA-COMP:9678"/>
        <dbReference type="ChEBI" id="CHEBI:29991"/>
        <dbReference type="ChEBI" id="CHEBI:30616"/>
        <dbReference type="ChEBI" id="CHEBI:33019"/>
        <dbReference type="ChEBI" id="CHEBI:78442"/>
        <dbReference type="ChEBI" id="CHEBI:78516"/>
        <dbReference type="ChEBI" id="CHEBI:456215"/>
        <dbReference type="EC" id="6.1.1.12"/>
    </reaction>
</comment>
<keyword evidence="9" id="KW-0067">ATP-binding</keyword>
<feature type="binding site" evidence="14">
    <location>
        <position position="756"/>
    </location>
    <ligand>
        <name>Fe cation</name>
        <dbReference type="ChEBI" id="CHEBI:24875"/>
        <note>catalytic</note>
    </ligand>
</feature>
<evidence type="ECO:0000256" key="4">
    <source>
        <dbReference type="ARBA" id="ARBA00012841"/>
    </source>
</evidence>
<evidence type="ECO:0000256" key="13">
    <source>
        <dbReference type="ARBA" id="ARBA00047904"/>
    </source>
</evidence>
<dbReference type="SUPFAM" id="SSF50249">
    <property type="entry name" value="Nucleic acid-binding proteins"/>
    <property type="match status" value="1"/>
</dbReference>
<keyword evidence="18" id="KW-1185">Reference proteome</keyword>
<keyword evidence="12" id="KW-0030">Aminoacyl-tRNA synthetase</keyword>